<feature type="region of interest" description="Disordered" evidence="1">
    <location>
        <begin position="1974"/>
        <end position="2001"/>
    </location>
</feature>
<feature type="domain" description="Mucin binding" evidence="2">
    <location>
        <begin position="1069"/>
        <end position="1143"/>
    </location>
</feature>
<protein>
    <submittedName>
        <fullName evidence="4">Uncharacterized protein</fullName>
    </submittedName>
</protein>
<feature type="region of interest" description="Disordered" evidence="1">
    <location>
        <begin position="1"/>
        <end position="180"/>
    </location>
</feature>
<evidence type="ECO:0000256" key="1">
    <source>
        <dbReference type="SAM" id="MobiDB-lite"/>
    </source>
</evidence>
<feature type="compositionally biased region" description="Low complexity" evidence="1">
    <location>
        <begin position="16"/>
        <end position="34"/>
    </location>
</feature>
<dbReference type="InterPro" id="IPR041558">
    <property type="entry name" value="MucBP_2"/>
</dbReference>
<gene>
    <name evidence="4" type="ORF">A9176_06855</name>
</gene>
<reference evidence="4 5" key="1">
    <citation type="submission" date="2016-06" db="EMBL/GenBank/DDBJ databases">
        <authorList>
            <person name="Kim H.J."/>
        </authorList>
    </citation>
    <scope>NUCLEOTIDE SEQUENCE [LARGE SCALE GENOMIC DNA]</scope>
    <source>
        <strain evidence="4 5">KFRI01</strain>
    </source>
</reference>
<feature type="domain" description="Mucin binding" evidence="2">
    <location>
        <begin position="1897"/>
        <end position="1971"/>
    </location>
</feature>
<feature type="domain" description="Mub B2-like" evidence="3">
    <location>
        <begin position="1451"/>
        <end position="1548"/>
    </location>
</feature>
<feature type="region of interest" description="Disordered" evidence="1">
    <location>
        <begin position="594"/>
        <end position="621"/>
    </location>
</feature>
<dbReference type="Proteomes" id="UP000188147">
    <property type="component" value="Chromosome"/>
</dbReference>
<feature type="region of interest" description="Disordered" evidence="1">
    <location>
        <begin position="870"/>
        <end position="897"/>
    </location>
</feature>
<feature type="domain" description="Mucin binding" evidence="2">
    <location>
        <begin position="1621"/>
        <end position="1695"/>
    </location>
</feature>
<evidence type="ECO:0000313" key="5">
    <source>
        <dbReference type="Proteomes" id="UP000188147"/>
    </source>
</evidence>
<feature type="region of interest" description="Disordered" evidence="1">
    <location>
        <begin position="1422"/>
        <end position="1449"/>
    </location>
</feature>
<evidence type="ECO:0000259" key="2">
    <source>
        <dbReference type="Pfam" id="PF17965"/>
    </source>
</evidence>
<dbReference type="InterPro" id="IPR041495">
    <property type="entry name" value="Mub_B2"/>
</dbReference>
<feature type="compositionally biased region" description="Polar residues" evidence="1">
    <location>
        <begin position="1"/>
        <end position="15"/>
    </location>
</feature>
<keyword evidence="5" id="KW-1185">Reference proteome</keyword>
<organism evidence="4 5">
    <name type="scientific">Leuconostoc garlicum</name>
    <dbReference type="NCBI Taxonomy" id="255248"/>
    <lineage>
        <taxon>Bacteria</taxon>
        <taxon>Bacillati</taxon>
        <taxon>Bacillota</taxon>
        <taxon>Bacilli</taxon>
        <taxon>Lactobacillales</taxon>
        <taxon>Lactobacillaceae</taxon>
        <taxon>Leuconostoc</taxon>
    </lineage>
</organism>
<feature type="domain" description="Mub B2-like" evidence="3">
    <location>
        <begin position="1727"/>
        <end position="1824"/>
    </location>
</feature>
<feature type="domain" description="Mucin binding" evidence="2">
    <location>
        <begin position="1345"/>
        <end position="1419"/>
    </location>
</feature>
<feature type="domain" description="Mub B2-like" evidence="3">
    <location>
        <begin position="899"/>
        <end position="996"/>
    </location>
</feature>
<dbReference type="Pfam" id="PF17965">
    <property type="entry name" value="MucBP_2"/>
    <property type="match status" value="6"/>
</dbReference>
<feature type="domain" description="Mub B2-like" evidence="3">
    <location>
        <begin position="1175"/>
        <end position="1272"/>
    </location>
</feature>
<evidence type="ECO:0000259" key="3">
    <source>
        <dbReference type="Pfam" id="PF17966"/>
    </source>
</evidence>
<sequence>MTNSLDHVSASTIANSQQGSQSSDESTDQSSVETSSDKSTNQSSVETSSDKSTNQSSVETSSDKSTNQSSVETSSDKSTNQSSVETSSDKSTNQSSVETSSDKSTNQSSVETSSDKSTNQSSVETSSDKSTNQSSVETSSDKSTNQSSVETSSDKSTNLNLDSQQVNNKKTAPGEVTIKDPQYPNGMWLDKDASHYTFNYLLNQNRSQQLVFSTDRSGSTGVVYVYLIDNVTKSIIEQKVLQLNSKAVLQNKVTIFNDNFNGVVWSADPSKTWSREYSVNGSNPGKQYGKITYFVPLLINQTVSYVNEKGQEIIDSNGQLVNPVTQQGLTGQQYTTSAPTLVNGFYVGHYVVTPDNARGTMSQFGVPGAQYTRDFHDGYKIVFTEIDGQGNMNAKIIDSQNNIVYENKMLGKGQIDPYQNDKVRIDIVNPYVDQTRNVVYMYHQLGALVPDVPGAKPVPYPNDPTDPSKPGNPVIPNIPGYTPVDPNGKPLTPGEVYPVDPSTPGTDTPIHYTANEQKASITYIDQTTGNTITVTTVTGKSDQTSDYRTQPTIDSLTNHGYELVSDNYPKNGVVFDHDDNVDQSYQVVMKHQTKTVTPDQPGEPGQPIDPSNPNGPKYPNDTDYKALHREINQAVQYVDDKGKTVSPKVTDQVVFDRTGVIDQVTGSVTYSDWQAKNNDTTFEAKTSPIINGMYANKSVVEAKVVTADSSDDLETVVYSQLGALVPDVPGAKPVPYPNDPTDPSKPGNPVIPNIPGYTPVDPNGKPLTPGEVYPVDPSTPGTDTPIHYTANEQKASITYIDQTTGNTITVTTVTGKSDQTSDYRTQPTIDSLTNHGYELVSDNYPKNGVVFDHDDNVDQSYQVVMKHQTKTVTPDQPGEPGQPIDPSNPNGPKYPNDTDYKALHREINQAVQYVDDKGKTVSPKVTDQVVFDRTGVIDQVTGSVTYSDWQAKNNDTTFEAKTSPIINGMYANKSVVEAKVVTADSSDDLETVVYSQLGALVPDVPGAKPVPYPNDPTDPSKPGNPVIPNIPGYTPVDPNGKPLTPGEVYPVDPSTPGTDTPIHYTANEQKASITYIDQTTGNTITVTTVTGKSDQTSDYRTQPTIDSLTNHGYELVSDNYPKNGVVFDHDDNVDQSYQVVMKHQTKTVTPDQPGEPGQPIDPSNPNGPKYPNDTDYKALHREINQAVQYVDDKGKTVSPKVTDQVVFDRTGVIDQVTGSVTYSDWQAKNNDTTFEAKTSPIINGMYANKSVVEAKVVTADSSDDLETVVYSQLGALVPDVPGAKPVPYPNDPTDPSKPGNPVIPNIPGYTPVDPNGKPLTPGEVYPVDPSTPGTDTPIHYTANEQKASITYIDQTTGNTITVTTVTGKSDQTSDYRTQPTIDSLTNHGYELVSDNYPKNGVVFDHDDNVDQSYQVVMKHQTKTVTPDQPGEPGQPIDPSNPNGPKYPNDTDYKALHREINQAVQYVDDKGKTVSPKVTDQVVFDRTGVIDQVTGSVTYSDWQAKNNDTTFEAKTSPIINGMYANKSVVEAKVVTADSSDDLETVVYSQLGALVPDVPGAKPVPYPNDPTDPSKPGNPVIPNIPGYTPVDPNGKPLTPGEVYPVDPSTPGTDTPIHYTANEQKASITYIDQTTGNTITVTTVTGKSDQTSDYRTQPTIDSLTNHGYELVSDNYPKNGVVFDHDDNVDQSYQVVMKHQTKTVTPDQPGEPGQPIDPSNPNGPKYPNDTDYKALHREINQAVQYVDDKGKTVSPKVTDQVVFDRTGVIDQVTGSVTYSDWQAKNNDTTFEAKTSPIINGMYANKSVVEAKVVTADSSDDLETVVYSQLGALVPDVPGAKPVPYPNDPTDPSKPGNPVIPNIPGYTPVDPNGKPLTPGEVYPVDPSTPGTDTPIHYTANEQKASITYIDQTTGNTITVTTVTGKSDQTSDYRTQPTIDSLTNHGYELVSDNYPKNGVVFDHDDNVDQSYQVVMKHQTKTVTPDQPGEPGQPIDPSNPNGPKYPNDTDYKALHREINQAVQYVDDKGKTVSPKVTDQVVFDRTGVIDQVTGSVTYSDWQAKNNDTTFEAKTSPIINGMYANKSVVEAKVVTADSSDDLETVVYSQLGALVPDVPGAKPVPYPNDPTDPSKPGNPVIPNIPGYTPVDPNGKPLTPGEVYPVDPSTPGTDTPIHYIKNHILPDNESIFKTVETHPNFETENSTIPNHKSELPDTSAKNNSNHNLMGIVLSAALGLLGMARVIKNKNKK</sequence>
<feature type="region of interest" description="Disordered" evidence="1">
    <location>
        <begin position="456"/>
        <end position="511"/>
    </location>
</feature>
<name>A0ABN4WMT1_9LACO</name>
<accession>A0ABN4WMT1</accession>
<proteinExistence type="predicted"/>
<dbReference type="EMBL" id="CP016329">
    <property type="protein sequence ID" value="AQN80082.1"/>
    <property type="molecule type" value="Genomic_DNA"/>
</dbReference>
<feature type="domain" description="Mucin binding" evidence="2">
    <location>
        <begin position="517"/>
        <end position="591"/>
    </location>
</feature>
<evidence type="ECO:0000313" key="4">
    <source>
        <dbReference type="EMBL" id="AQN80082.1"/>
    </source>
</evidence>
<feature type="domain" description="Mucin binding" evidence="2">
    <location>
        <begin position="793"/>
        <end position="867"/>
    </location>
</feature>
<feature type="compositionally biased region" description="Polar residues" evidence="1">
    <location>
        <begin position="37"/>
        <end position="170"/>
    </location>
</feature>
<feature type="region of interest" description="Disordered" evidence="1">
    <location>
        <begin position="1146"/>
        <end position="1173"/>
    </location>
</feature>
<feature type="domain" description="Mub B2-like" evidence="3">
    <location>
        <begin position="2003"/>
        <end position="2100"/>
    </location>
</feature>
<dbReference type="Gene3D" id="3.10.20.470">
    <property type="match status" value="6"/>
</dbReference>
<feature type="domain" description="Mub B2-like" evidence="3">
    <location>
        <begin position="623"/>
        <end position="720"/>
    </location>
</feature>
<dbReference type="Gene3D" id="2.60.40.4300">
    <property type="match status" value="6"/>
</dbReference>
<dbReference type="Pfam" id="PF17966">
    <property type="entry name" value="Muc_B2"/>
    <property type="match status" value="6"/>
</dbReference>
<feature type="region of interest" description="Disordered" evidence="1">
    <location>
        <begin position="1698"/>
        <end position="1725"/>
    </location>
</feature>